<feature type="coiled-coil region" evidence="1">
    <location>
        <begin position="88"/>
        <end position="115"/>
    </location>
</feature>
<dbReference type="AlphaFoldDB" id="A0A0N1H6Z0"/>
<keyword evidence="4" id="KW-1185">Reference proteome</keyword>
<evidence type="ECO:0000256" key="2">
    <source>
        <dbReference type="SAM" id="MobiDB-lite"/>
    </source>
</evidence>
<keyword evidence="1" id="KW-0175">Coiled coil</keyword>
<name>A0A0N1H6Z0_9EURO</name>
<feature type="compositionally biased region" description="Acidic residues" evidence="2">
    <location>
        <begin position="310"/>
        <end position="330"/>
    </location>
</feature>
<feature type="region of interest" description="Disordered" evidence="2">
    <location>
        <begin position="310"/>
        <end position="334"/>
    </location>
</feature>
<evidence type="ECO:0000313" key="3">
    <source>
        <dbReference type="EMBL" id="KPI41997.1"/>
    </source>
</evidence>
<protein>
    <submittedName>
        <fullName evidence="3">Uncharacterized protein</fullName>
    </submittedName>
</protein>
<dbReference type="GeneID" id="28737652"/>
<proteinExistence type="predicted"/>
<dbReference type="VEuPathDB" id="FungiDB:AB675_5552"/>
<sequence length="471" mass="53978">MTPEDYERAQRKLTRYGHYFDMNLNSKLPADIVKTKAGKIAKRQPKYDERRKDYYQSQCSFRGLKTTGSKEELMNLLKSRDIRKDLAVQAEQDDIDKAMREFEREQKRVAREQRHVRDEAWWHAATTTFEQKLPKNPRRALEEEAAKPDTFLKTSCQKVDRGHYGTNSVRYYGLDRACFELGIAYEVAAGPVDLPEGAMPRRCEIFGELGAVRREVEAFVKEANQIAAAQWKTWEAQQKAKKVAEEAKRQALYDEAKSTADWDLTGEWVVQCQELATYSSKSTPEKLSMEIFLVDDFSLNAVAADEKESEYEYDGYGEEADNSEGDDNVPEAETATDSSLSRFCARFHFGVFEGIMRICPTAATRARAASGISSSIKYNPTYEYRTRMRGADGQILIEADRYPARGMKFSDHGTKLEGDFDCPYMKGLLHFTGFKVKHGHGRQGSSASEWTALSEEAWNRAHYTRWGRGWW</sequence>
<accession>A0A0N1H6Z0</accession>
<gene>
    <name evidence="3" type="ORF">AB675_5552</name>
</gene>
<dbReference type="RefSeq" id="XP_018001960.1">
    <property type="nucleotide sequence ID" value="XM_018145772.1"/>
</dbReference>
<organism evidence="3 4">
    <name type="scientific">Cyphellophora attinorum</name>
    <dbReference type="NCBI Taxonomy" id="1664694"/>
    <lineage>
        <taxon>Eukaryota</taxon>
        <taxon>Fungi</taxon>
        <taxon>Dikarya</taxon>
        <taxon>Ascomycota</taxon>
        <taxon>Pezizomycotina</taxon>
        <taxon>Eurotiomycetes</taxon>
        <taxon>Chaetothyriomycetidae</taxon>
        <taxon>Chaetothyriales</taxon>
        <taxon>Cyphellophoraceae</taxon>
        <taxon>Cyphellophora</taxon>
    </lineage>
</organism>
<dbReference type="OrthoDB" id="3650363at2759"/>
<dbReference type="EMBL" id="LFJN01000008">
    <property type="protein sequence ID" value="KPI41997.1"/>
    <property type="molecule type" value="Genomic_DNA"/>
</dbReference>
<evidence type="ECO:0000313" key="4">
    <source>
        <dbReference type="Proteomes" id="UP000038010"/>
    </source>
</evidence>
<comment type="caution">
    <text evidence="3">The sequence shown here is derived from an EMBL/GenBank/DDBJ whole genome shotgun (WGS) entry which is preliminary data.</text>
</comment>
<evidence type="ECO:0000256" key="1">
    <source>
        <dbReference type="SAM" id="Coils"/>
    </source>
</evidence>
<dbReference type="Proteomes" id="UP000038010">
    <property type="component" value="Unassembled WGS sequence"/>
</dbReference>
<reference evidence="3 4" key="1">
    <citation type="submission" date="2015-06" db="EMBL/GenBank/DDBJ databases">
        <title>Draft genome of the ant-associated black yeast Phialophora attae CBS 131958.</title>
        <authorList>
            <person name="Moreno L.F."/>
            <person name="Stielow B.J."/>
            <person name="de Hoog S."/>
            <person name="Vicente V.A."/>
            <person name="Weiss V.A."/>
            <person name="de Vries M."/>
            <person name="Cruz L.M."/>
            <person name="Souza E.M."/>
        </authorList>
    </citation>
    <scope>NUCLEOTIDE SEQUENCE [LARGE SCALE GENOMIC DNA]</scope>
    <source>
        <strain evidence="3 4">CBS 131958</strain>
    </source>
</reference>